<accession>A0A2V0PFL4</accession>
<dbReference type="SMART" id="SM00320">
    <property type="entry name" value="WD40"/>
    <property type="match status" value="5"/>
</dbReference>
<feature type="compositionally biased region" description="Basic and acidic residues" evidence="4">
    <location>
        <begin position="165"/>
        <end position="184"/>
    </location>
</feature>
<name>A0A2V0PFL4_9CHLO</name>
<dbReference type="FunCoup" id="A0A2V0PFL4">
    <property type="interactions" value="1548"/>
</dbReference>
<dbReference type="STRING" id="307507.A0A2V0PFL4"/>
<evidence type="ECO:0000313" key="5">
    <source>
        <dbReference type="EMBL" id="GBF95997.1"/>
    </source>
</evidence>
<keyword evidence="6" id="KW-1185">Reference proteome</keyword>
<dbReference type="InParanoid" id="A0A2V0PFL4"/>
<evidence type="ECO:0000313" key="6">
    <source>
        <dbReference type="Proteomes" id="UP000247498"/>
    </source>
</evidence>
<feature type="repeat" description="WD" evidence="3">
    <location>
        <begin position="400"/>
        <end position="434"/>
    </location>
</feature>
<protein>
    <submittedName>
        <fullName evidence="5">Guanine nucleotide-binding subunit beta</fullName>
    </submittedName>
</protein>
<dbReference type="PROSITE" id="PS50294">
    <property type="entry name" value="WD_REPEATS_REGION"/>
    <property type="match status" value="1"/>
</dbReference>
<keyword evidence="2" id="KW-0677">Repeat</keyword>
<dbReference type="Gene3D" id="2.130.10.10">
    <property type="entry name" value="YVTN repeat-like/Quinoprotein amine dehydrogenase"/>
    <property type="match status" value="2"/>
</dbReference>
<sequence length="455" mass="46061">MPQPSPDPAFVLRGHRADVQCLAFSRDGRDLWSGDADGEVRRWDLDERRPSLARRLHGADAGVLQLAVAQLPGGEALVTQGRDGVVRCWRVLPDGALPAEPSAALECGGYNFCRFSLLQQPGAGAPPSAAVPAGDAQRDGPAEAGGTGRAADALQRQQPTSEADEQQREGQPRGGQADDREPPRQLRQQQPRQQQPSESEPPDRGAGPGAPLLAAPCSDAATIGVWELAATPANAQPQLRLEQARPKGTPQRGMAMALALFSGAAGGGAPHVLAGYENGAVALWDGRAPGQPLAEAQLHSEPAMALALGPAGAVGPAAGGGAGAGAAPLCAVSGSADSALAFFSVDAAAGALRVTASRQLPSPGVGDVAVRGDGRVVASAHWDGRVRLWHARRAAPLGVLRYHSKSAAAVAFCGAGDMALASGGRDGAVALWRVFPAEGGQGGGDSGGGWAGGEG</sequence>
<dbReference type="Proteomes" id="UP000247498">
    <property type="component" value="Unassembled WGS sequence"/>
</dbReference>
<dbReference type="SUPFAM" id="SSF50978">
    <property type="entry name" value="WD40 repeat-like"/>
    <property type="match status" value="1"/>
</dbReference>
<dbReference type="InterPro" id="IPR001680">
    <property type="entry name" value="WD40_rpt"/>
</dbReference>
<dbReference type="InterPro" id="IPR036322">
    <property type="entry name" value="WD40_repeat_dom_sf"/>
</dbReference>
<reference evidence="5 6" key="1">
    <citation type="journal article" date="2018" name="Sci. Rep.">
        <title>Raphidocelis subcapitata (=Pseudokirchneriella subcapitata) provides an insight into genome evolution and environmental adaptations in the Sphaeropleales.</title>
        <authorList>
            <person name="Suzuki S."/>
            <person name="Yamaguchi H."/>
            <person name="Nakajima N."/>
            <person name="Kawachi M."/>
        </authorList>
    </citation>
    <scope>NUCLEOTIDE SEQUENCE [LARGE SCALE GENOMIC DNA]</scope>
    <source>
        <strain evidence="5 6">NIES-35</strain>
    </source>
</reference>
<dbReference type="EMBL" id="BDRX01000073">
    <property type="protein sequence ID" value="GBF95997.1"/>
    <property type="molecule type" value="Genomic_DNA"/>
</dbReference>
<dbReference type="InterPro" id="IPR015943">
    <property type="entry name" value="WD40/YVTN_repeat-like_dom_sf"/>
</dbReference>
<dbReference type="PANTHER" id="PTHR19854">
    <property type="entry name" value="TRANSDUCIN BETA-LIKE 3"/>
    <property type="match status" value="1"/>
</dbReference>
<evidence type="ECO:0000256" key="1">
    <source>
        <dbReference type="ARBA" id="ARBA00022574"/>
    </source>
</evidence>
<evidence type="ECO:0000256" key="2">
    <source>
        <dbReference type="ARBA" id="ARBA00022737"/>
    </source>
</evidence>
<dbReference type="PROSITE" id="PS50082">
    <property type="entry name" value="WD_REPEATS_2"/>
    <property type="match status" value="2"/>
</dbReference>
<organism evidence="5 6">
    <name type="scientific">Raphidocelis subcapitata</name>
    <dbReference type="NCBI Taxonomy" id="307507"/>
    <lineage>
        <taxon>Eukaryota</taxon>
        <taxon>Viridiplantae</taxon>
        <taxon>Chlorophyta</taxon>
        <taxon>core chlorophytes</taxon>
        <taxon>Chlorophyceae</taxon>
        <taxon>CS clade</taxon>
        <taxon>Sphaeropleales</taxon>
        <taxon>Selenastraceae</taxon>
        <taxon>Raphidocelis</taxon>
    </lineage>
</organism>
<feature type="compositionally biased region" description="Low complexity" evidence="4">
    <location>
        <begin position="122"/>
        <end position="135"/>
    </location>
</feature>
<feature type="compositionally biased region" description="Low complexity" evidence="4">
    <location>
        <begin position="185"/>
        <end position="198"/>
    </location>
</feature>
<proteinExistence type="predicted"/>
<evidence type="ECO:0000256" key="3">
    <source>
        <dbReference type="PROSITE-ProRule" id="PRU00221"/>
    </source>
</evidence>
<dbReference type="AlphaFoldDB" id="A0A2V0PFL4"/>
<keyword evidence="1 3" id="KW-0853">WD repeat</keyword>
<feature type="repeat" description="WD" evidence="3">
    <location>
        <begin position="12"/>
        <end position="53"/>
    </location>
</feature>
<evidence type="ECO:0000256" key="4">
    <source>
        <dbReference type="SAM" id="MobiDB-lite"/>
    </source>
</evidence>
<comment type="caution">
    <text evidence="5">The sequence shown here is derived from an EMBL/GenBank/DDBJ whole genome shotgun (WGS) entry which is preliminary data.</text>
</comment>
<dbReference type="Pfam" id="PF00400">
    <property type="entry name" value="WD40"/>
    <property type="match status" value="3"/>
</dbReference>
<dbReference type="PANTHER" id="PTHR19854:SF1">
    <property type="entry name" value="GUANINE NUCLEOTIDE-BINDING PROTEIN SUBUNIT BETA-LIKE PROTEIN 1"/>
    <property type="match status" value="1"/>
</dbReference>
<gene>
    <name evidence="5" type="ORF">Rsub_08812</name>
</gene>
<feature type="region of interest" description="Disordered" evidence="4">
    <location>
        <begin position="122"/>
        <end position="215"/>
    </location>
</feature>
<dbReference type="OrthoDB" id="7668193at2759"/>